<dbReference type="Gene3D" id="3.10.620.30">
    <property type="match status" value="1"/>
</dbReference>
<organism evidence="2 3">
    <name type="scientific">Lutibacter profundi</name>
    <dbReference type="NCBI Taxonomy" id="1622118"/>
    <lineage>
        <taxon>Bacteria</taxon>
        <taxon>Pseudomonadati</taxon>
        <taxon>Bacteroidota</taxon>
        <taxon>Flavobacteriia</taxon>
        <taxon>Flavobacteriales</taxon>
        <taxon>Flavobacteriaceae</taxon>
        <taxon>Lutibacter</taxon>
    </lineage>
</organism>
<keyword evidence="3" id="KW-1185">Reference proteome</keyword>
<proteinExistence type="predicted"/>
<dbReference type="SUPFAM" id="SSF54001">
    <property type="entry name" value="Cysteine proteinases"/>
    <property type="match status" value="1"/>
</dbReference>
<dbReference type="AlphaFoldDB" id="A0A0X8G745"/>
<reference evidence="3" key="1">
    <citation type="submission" date="2015-12" db="EMBL/GenBank/DDBJ databases">
        <title>Complete genome sequence of Lutibacter profundus strain LP1.</title>
        <authorList>
            <person name="Wissuwa J."/>
            <person name="Le Moine Bauer S."/>
            <person name="Stokke R."/>
            <person name="Dahle H."/>
            <person name="Steen I.H."/>
        </authorList>
    </citation>
    <scope>NUCLEOTIDE SEQUENCE [LARGE SCALE GENOMIC DNA]</scope>
    <source>
        <strain evidence="3">LP1</strain>
    </source>
</reference>
<dbReference type="InterPro" id="IPR002931">
    <property type="entry name" value="Transglutaminase-like"/>
</dbReference>
<dbReference type="Pfam" id="PF01841">
    <property type="entry name" value="Transglut_core"/>
    <property type="match status" value="1"/>
</dbReference>
<sequence>MNYLKATYYFDYDTEEIQKLIQEFKSNSLTQKEKAKQLYLKIRDNWRYNPYKISLSKQNYKASVIAKKTETHCIDKSILYIAALRGLQIPAKIHLAKVKNHIGIERIVEKFGTDEISPHGMVDVFLDNKWIKASPAFNIELCHKCNVAPLEFDGENDSIFQEFDNFGNEFMEYIEDYGSFNDVPIDFIFNNFKENYPKIMNRSNGLTDIII</sequence>
<dbReference type="Proteomes" id="UP000059672">
    <property type="component" value="Chromosome"/>
</dbReference>
<dbReference type="STRING" id="1622118.Lupro_08290"/>
<name>A0A0X8G745_9FLAO</name>
<dbReference type="KEGG" id="lut:Lupro_08290"/>
<feature type="domain" description="Transglutaminase-like" evidence="1">
    <location>
        <begin position="19"/>
        <end position="135"/>
    </location>
</feature>
<gene>
    <name evidence="2" type="ORF">Lupro_08290</name>
</gene>
<dbReference type="InterPro" id="IPR038765">
    <property type="entry name" value="Papain-like_cys_pep_sf"/>
</dbReference>
<protein>
    <submittedName>
        <fullName evidence="2">Transglutaminase</fullName>
    </submittedName>
</protein>
<dbReference type="RefSeq" id="WP_068208603.1">
    <property type="nucleotide sequence ID" value="NZ_CP013355.1"/>
</dbReference>
<evidence type="ECO:0000313" key="2">
    <source>
        <dbReference type="EMBL" id="AMC11253.1"/>
    </source>
</evidence>
<reference evidence="2 3" key="2">
    <citation type="journal article" date="2016" name="Int. J. Syst. Evol. Microbiol.">
        <title>Lutibacter profundi sp. nov., isolated from a deep-sea hydrothermal system on the Arctic Mid-Ocean Ridge and emended description of the genus Lutibacter.</title>
        <authorList>
            <person name="Le Moine Bauer S."/>
            <person name="Roalkvam I."/>
            <person name="Steen I.H."/>
            <person name="Dahle H."/>
        </authorList>
    </citation>
    <scope>NUCLEOTIDE SEQUENCE [LARGE SCALE GENOMIC DNA]</scope>
    <source>
        <strain evidence="2 3">LP1</strain>
    </source>
</reference>
<dbReference type="OrthoDB" id="9804872at2"/>
<evidence type="ECO:0000313" key="3">
    <source>
        <dbReference type="Proteomes" id="UP000059672"/>
    </source>
</evidence>
<dbReference type="PATRIC" id="fig|1622118.3.peg.1714"/>
<dbReference type="EMBL" id="CP013355">
    <property type="protein sequence ID" value="AMC11253.1"/>
    <property type="molecule type" value="Genomic_DNA"/>
</dbReference>
<evidence type="ECO:0000259" key="1">
    <source>
        <dbReference type="Pfam" id="PF01841"/>
    </source>
</evidence>
<accession>A0A0X8G745</accession>